<reference evidence="8" key="1">
    <citation type="journal article" date="2008" name="Nat. Genet.">
        <title>The Pristionchus pacificus genome provides a unique perspective on nematode lifestyle and parasitism.</title>
        <authorList>
            <person name="Dieterich C."/>
            <person name="Clifton S.W."/>
            <person name="Schuster L.N."/>
            <person name="Chinwalla A."/>
            <person name="Delehaunty K."/>
            <person name="Dinkelacker I."/>
            <person name="Fulton L."/>
            <person name="Fulton R."/>
            <person name="Godfrey J."/>
            <person name="Minx P."/>
            <person name="Mitreva M."/>
            <person name="Roeseler W."/>
            <person name="Tian H."/>
            <person name="Witte H."/>
            <person name="Yang S.P."/>
            <person name="Wilson R.K."/>
            <person name="Sommer R.J."/>
        </authorList>
    </citation>
    <scope>NUCLEOTIDE SEQUENCE [LARGE SCALE GENOMIC DNA]</scope>
    <source>
        <strain evidence="8">PS312</strain>
    </source>
</reference>
<dbReference type="OrthoDB" id="2020758at2759"/>
<dbReference type="Gene3D" id="3.90.70.10">
    <property type="entry name" value="Cysteine proteinases"/>
    <property type="match status" value="1"/>
</dbReference>
<feature type="region of interest" description="Disordered" evidence="6">
    <location>
        <begin position="845"/>
        <end position="864"/>
    </location>
</feature>
<dbReference type="InterPro" id="IPR038765">
    <property type="entry name" value="Papain-like_cys_pep_sf"/>
</dbReference>
<dbReference type="PANTHER" id="PTHR24006:SF781">
    <property type="entry name" value="LD34905P"/>
    <property type="match status" value="1"/>
</dbReference>
<keyword evidence="8" id="KW-1185">Reference proteome</keyword>
<protein>
    <recommendedName>
        <fullName evidence="5">Ubiquitin carboxyl-terminal hydrolase</fullName>
        <ecNumber evidence="5">3.4.19.12</ecNumber>
    </recommendedName>
</protein>
<evidence type="ECO:0000256" key="5">
    <source>
        <dbReference type="RuleBase" id="RU366025"/>
    </source>
</evidence>
<keyword evidence="5" id="KW-0833">Ubl conjugation pathway</keyword>
<accession>A0A8R1YBY7</accession>
<dbReference type="InterPro" id="IPR001394">
    <property type="entry name" value="Peptidase_C19_UCH"/>
</dbReference>
<dbReference type="EC" id="3.4.19.12" evidence="5"/>
<feature type="compositionally biased region" description="Polar residues" evidence="6">
    <location>
        <begin position="550"/>
        <end position="562"/>
    </location>
</feature>
<evidence type="ECO:0000256" key="2">
    <source>
        <dbReference type="ARBA" id="ARBA00022723"/>
    </source>
</evidence>
<dbReference type="InterPro" id="IPR028889">
    <property type="entry name" value="USP"/>
</dbReference>
<dbReference type="PANTHER" id="PTHR24006">
    <property type="entry name" value="UBIQUITIN CARBOXYL-TERMINAL HYDROLASE"/>
    <property type="match status" value="1"/>
</dbReference>
<feature type="compositionally biased region" description="Polar residues" evidence="6">
    <location>
        <begin position="532"/>
        <end position="541"/>
    </location>
</feature>
<dbReference type="SUPFAM" id="SSF57850">
    <property type="entry name" value="RING/U-box"/>
    <property type="match status" value="1"/>
</dbReference>
<dbReference type="Pfam" id="PF00443">
    <property type="entry name" value="UCH"/>
    <property type="match status" value="1"/>
</dbReference>
<keyword evidence="5" id="KW-0788">Thiol protease</keyword>
<feature type="region of interest" description="Disordered" evidence="6">
    <location>
        <begin position="162"/>
        <end position="262"/>
    </location>
</feature>
<dbReference type="PROSITE" id="PS00972">
    <property type="entry name" value="USP_1"/>
    <property type="match status" value="1"/>
</dbReference>
<dbReference type="PROSITE" id="PS50271">
    <property type="entry name" value="ZF_UBP"/>
    <property type="match status" value="1"/>
</dbReference>
<dbReference type="AlphaFoldDB" id="A0A2A6C8M9"/>
<feature type="compositionally biased region" description="Acidic residues" evidence="6">
    <location>
        <begin position="626"/>
        <end position="635"/>
    </location>
</feature>
<evidence type="ECO:0000256" key="3">
    <source>
        <dbReference type="ARBA" id="ARBA00022771"/>
    </source>
</evidence>
<organism evidence="7 8">
    <name type="scientific">Pristionchus pacificus</name>
    <name type="common">Parasitic nematode worm</name>
    <dbReference type="NCBI Taxonomy" id="54126"/>
    <lineage>
        <taxon>Eukaryota</taxon>
        <taxon>Metazoa</taxon>
        <taxon>Ecdysozoa</taxon>
        <taxon>Nematoda</taxon>
        <taxon>Chromadorea</taxon>
        <taxon>Rhabditida</taxon>
        <taxon>Rhabditina</taxon>
        <taxon>Diplogasteromorpha</taxon>
        <taxon>Diplogasteroidea</taxon>
        <taxon>Neodiplogasteridae</taxon>
        <taxon>Pristionchus</taxon>
    </lineage>
</organism>
<feature type="region of interest" description="Disordered" evidence="6">
    <location>
        <begin position="530"/>
        <end position="663"/>
    </location>
</feature>
<proteinExistence type="inferred from homology"/>
<dbReference type="GO" id="GO:0006508">
    <property type="term" value="P:proteolysis"/>
    <property type="evidence" value="ECO:0007669"/>
    <property type="project" value="UniProtKB-KW"/>
</dbReference>
<dbReference type="PROSITE" id="PS50235">
    <property type="entry name" value="USP_3"/>
    <property type="match status" value="1"/>
</dbReference>
<dbReference type="InterPro" id="IPR001607">
    <property type="entry name" value="Znf_UBP"/>
</dbReference>
<dbReference type="Gene3D" id="3.30.40.10">
    <property type="entry name" value="Zinc/RING finger domain, C3HC4 (zinc finger)"/>
    <property type="match status" value="1"/>
</dbReference>
<dbReference type="EnsemblMetazoa" id="PPA17634.1">
    <property type="protein sequence ID" value="PPA17634.1"/>
    <property type="gene ID" value="WBGene00107188"/>
</dbReference>
<feature type="compositionally biased region" description="Gly residues" evidence="6">
    <location>
        <begin position="563"/>
        <end position="574"/>
    </location>
</feature>
<feature type="compositionally biased region" description="Basic and acidic residues" evidence="6">
    <location>
        <begin position="855"/>
        <end position="864"/>
    </location>
</feature>
<sequence length="901" mass="98659">MTTEEAQVPPVSPSIVHGETTSDDVVEPTSKREFSEGPCAHKNKKKLVENKKVRSALSKEKGSRKVVCVECARIGPNSNSTPVVESPPSSMCLTCGHRLCEPHAIAHSKAPRSGDDHCLYYDDDVNSVRCFACEVVVIVEEAQHVKMLLNELKSFLKIKEGKGKEVKEGDKSDDKPIVLDKPEPKPERSALCEPAPDPPMCITRGFKRKKSQMAPSSQNGTSSAEEGGSGSNGIKKSRSSQEGLSGGGESAPHKDDDDWYSFTPAVNSRERARAYEQWRESEEGGTFEACFGPSGLVSPKRRPENGYANGTGSGERPKYELALGSTAIPAKGLANLGNTCFFNSVMQCMLHTHQLAFYLERFGRVSRLNFLRPPKPIVVNDEKVDIEEATLAIRDMTTPLNDALKSFVVEFRSGLSPSPSRLFTQISAKAARFRSMAQQDAHELLRYLLDGLCSEETARYQEAIANLVGAPLKSSTKADPETMRKAKAYLQQAGRPLLDAVFGGRLLQTIRCSKCHHVSERYENMYDLSVPLTGSSSSGKTAPTRRDTSNRTMSSSSETLPNGTGGHGGGGGGARPSKHQQKKEAREAKKEKKKSSRSLKLAQSKTGEDEATIENKVEELRLNGDASEEEEEEGGKEEVKEQPESSGGEEQEEESYRPAEKTIDPLDLTKVLTTMRTSLPSGQSIAASLLEFTAEERLEGTNAYECEKCCTPLNKKKGATGAAKTRVEATKRYLIVTPPVVLTIHVKRFMQTHVGMKVSTRKVGGHVHFPLVFDIAPFCCKNVERISPGQTSILYSLYGVVSHSGNLSGGHYVAYVKSRERIPQTESMLEAARAVCADVQVEPARAPSPASAPPAHERPDDAARDVPKGQWYYCSDLRVSAISESKVLNEEAYLLFYERIY</sequence>
<dbReference type="InterPro" id="IPR013083">
    <property type="entry name" value="Znf_RING/FYVE/PHD"/>
</dbReference>
<keyword evidence="5" id="KW-0645">Protease</keyword>
<dbReference type="GO" id="GO:0004843">
    <property type="term" value="F:cysteine-type deubiquitinase activity"/>
    <property type="evidence" value="ECO:0007669"/>
    <property type="project" value="UniProtKB-UniRule"/>
</dbReference>
<accession>A0A2A6C8M9</accession>
<dbReference type="GO" id="GO:0016579">
    <property type="term" value="P:protein deubiquitination"/>
    <property type="evidence" value="ECO:0007669"/>
    <property type="project" value="InterPro"/>
</dbReference>
<dbReference type="PROSITE" id="PS00973">
    <property type="entry name" value="USP_2"/>
    <property type="match status" value="1"/>
</dbReference>
<evidence type="ECO:0000256" key="1">
    <source>
        <dbReference type="ARBA" id="ARBA00009085"/>
    </source>
</evidence>
<dbReference type="InterPro" id="IPR050164">
    <property type="entry name" value="Peptidase_C19"/>
</dbReference>
<comment type="similarity">
    <text evidence="1 5">Belongs to the peptidase C19 family.</text>
</comment>
<evidence type="ECO:0000256" key="6">
    <source>
        <dbReference type="SAM" id="MobiDB-lite"/>
    </source>
</evidence>
<evidence type="ECO:0000256" key="4">
    <source>
        <dbReference type="ARBA" id="ARBA00022833"/>
    </source>
</evidence>
<gene>
    <name evidence="7" type="primary">WBGene00107188</name>
</gene>
<reference evidence="7" key="2">
    <citation type="submission" date="2022-06" db="UniProtKB">
        <authorList>
            <consortium name="EnsemblMetazoa"/>
        </authorList>
    </citation>
    <scope>IDENTIFICATION</scope>
    <source>
        <strain evidence="7">PS312</strain>
    </source>
</reference>
<dbReference type="Proteomes" id="UP000005239">
    <property type="component" value="Unassembled WGS sequence"/>
</dbReference>
<feature type="compositionally biased region" description="Basic and acidic residues" evidence="6">
    <location>
        <begin position="654"/>
        <end position="663"/>
    </location>
</feature>
<keyword evidence="3" id="KW-0863">Zinc-finger</keyword>
<feature type="compositionally biased region" description="Basic and acidic residues" evidence="6">
    <location>
        <begin position="162"/>
        <end position="190"/>
    </location>
</feature>
<comment type="catalytic activity">
    <reaction evidence="5">
        <text>Thiol-dependent hydrolysis of ester, thioester, amide, peptide and isopeptide bonds formed by the C-terminal Gly of ubiquitin (a 76-residue protein attached to proteins as an intracellular targeting signal).</text>
        <dbReference type="EC" id="3.4.19.12"/>
    </reaction>
</comment>
<keyword evidence="4" id="KW-0862">Zinc</keyword>
<dbReference type="SUPFAM" id="SSF54001">
    <property type="entry name" value="Cysteine proteinases"/>
    <property type="match status" value="1"/>
</dbReference>
<evidence type="ECO:0000313" key="7">
    <source>
        <dbReference type="EnsemblMetazoa" id="PPA17634.1"/>
    </source>
</evidence>
<keyword evidence="2" id="KW-0479">Metal-binding</keyword>
<dbReference type="GO" id="GO:0008270">
    <property type="term" value="F:zinc ion binding"/>
    <property type="evidence" value="ECO:0007669"/>
    <property type="project" value="UniProtKB-KW"/>
</dbReference>
<name>A0A2A6C8M9_PRIPA</name>
<keyword evidence="5" id="KW-0378">Hydrolase</keyword>
<feature type="region of interest" description="Disordered" evidence="6">
    <location>
        <begin position="289"/>
        <end position="316"/>
    </location>
</feature>
<dbReference type="InterPro" id="IPR018200">
    <property type="entry name" value="USP_CS"/>
</dbReference>
<feature type="region of interest" description="Disordered" evidence="6">
    <location>
        <begin position="1"/>
        <end position="38"/>
    </location>
</feature>
<evidence type="ECO:0000313" key="8">
    <source>
        <dbReference type="Proteomes" id="UP000005239"/>
    </source>
</evidence>
<dbReference type="CDD" id="cd02667">
    <property type="entry name" value="Peptidase_C19K"/>
    <property type="match status" value="1"/>
</dbReference>
<feature type="compositionally biased region" description="Basic and acidic residues" evidence="6">
    <location>
        <begin position="613"/>
        <end position="622"/>
    </location>
</feature>